<feature type="region of interest" description="Disordered" evidence="8">
    <location>
        <begin position="1"/>
        <end position="105"/>
    </location>
</feature>
<keyword evidence="3" id="KW-0479">Metal-binding</keyword>
<evidence type="ECO:0000259" key="10">
    <source>
        <dbReference type="PROSITE" id="PS51184"/>
    </source>
</evidence>
<comment type="subcellular location">
    <subcellularLocation>
        <location evidence="1">Nucleus</location>
    </subcellularLocation>
</comment>
<dbReference type="InterPro" id="IPR003347">
    <property type="entry name" value="JmjC_dom"/>
</dbReference>
<dbReference type="InterPro" id="IPR045109">
    <property type="entry name" value="LSDs-like"/>
</dbReference>
<dbReference type="STRING" id="4540.A0A3L6RW01"/>
<feature type="compositionally biased region" description="Acidic residues" evidence="8">
    <location>
        <begin position="968"/>
        <end position="990"/>
    </location>
</feature>
<dbReference type="InterPro" id="IPR001841">
    <property type="entry name" value="Znf_RING"/>
</dbReference>
<evidence type="ECO:0000259" key="9">
    <source>
        <dbReference type="PROSITE" id="PS50089"/>
    </source>
</evidence>
<dbReference type="GO" id="GO:0031490">
    <property type="term" value="F:chromatin DNA binding"/>
    <property type="evidence" value="ECO:0007669"/>
    <property type="project" value="TreeGrafter"/>
</dbReference>
<dbReference type="GO" id="GO:0032454">
    <property type="term" value="F:histone H3K9 demethylase activity"/>
    <property type="evidence" value="ECO:0007669"/>
    <property type="project" value="InterPro"/>
</dbReference>
<comment type="caution">
    <text evidence="11">The sequence shown here is derived from an EMBL/GenBank/DDBJ whole genome shotgun (WGS) entry which is preliminary data.</text>
</comment>
<dbReference type="Gene3D" id="2.60.120.650">
    <property type="entry name" value="Cupin"/>
    <property type="match status" value="2"/>
</dbReference>
<evidence type="ECO:0000256" key="1">
    <source>
        <dbReference type="ARBA" id="ARBA00004123"/>
    </source>
</evidence>
<proteinExistence type="inferred from homology"/>
<evidence type="ECO:0000256" key="8">
    <source>
        <dbReference type="SAM" id="MobiDB-lite"/>
    </source>
</evidence>
<evidence type="ECO:0000256" key="6">
    <source>
        <dbReference type="ARBA" id="ARBA00023242"/>
    </source>
</evidence>
<feature type="region of interest" description="Disordered" evidence="8">
    <location>
        <begin position="651"/>
        <end position="699"/>
    </location>
</feature>
<dbReference type="GO" id="GO:0032259">
    <property type="term" value="P:methylation"/>
    <property type="evidence" value="ECO:0007669"/>
    <property type="project" value="UniProtKB-KW"/>
</dbReference>
<feature type="compositionally biased region" description="Low complexity" evidence="8">
    <location>
        <begin position="19"/>
        <end position="29"/>
    </location>
</feature>
<dbReference type="PROSITE" id="PS51184">
    <property type="entry name" value="JMJC"/>
    <property type="match status" value="1"/>
</dbReference>
<gene>
    <name evidence="11" type="ORF">C2845_PM11G12000</name>
</gene>
<keyword evidence="5" id="KW-0804">Transcription</keyword>
<keyword evidence="12" id="KW-1185">Reference proteome</keyword>
<dbReference type="Pfam" id="PF10497">
    <property type="entry name" value="zf-4CXXC_R1"/>
    <property type="match status" value="1"/>
</dbReference>
<keyword evidence="4" id="KW-0805">Transcription regulation</keyword>
<dbReference type="GO" id="GO:0000118">
    <property type="term" value="C:histone deacetylase complex"/>
    <property type="evidence" value="ECO:0007669"/>
    <property type="project" value="TreeGrafter"/>
</dbReference>
<dbReference type="PANTHER" id="PTHR12549:SF11">
    <property type="entry name" value="LYSINE-SPECIFIC DEMETHYLASE JMJ25"/>
    <property type="match status" value="1"/>
</dbReference>
<evidence type="ECO:0000256" key="2">
    <source>
        <dbReference type="ARBA" id="ARBA00006801"/>
    </source>
</evidence>
<feature type="compositionally biased region" description="Basic and acidic residues" evidence="8">
    <location>
        <begin position="30"/>
        <end position="40"/>
    </location>
</feature>
<dbReference type="PANTHER" id="PTHR12549">
    <property type="entry name" value="JMJC DOMAIN-CONTAINING HISTONE DEMETHYLATION PROTEIN"/>
    <property type="match status" value="1"/>
</dbReference>
<dbReference type="PROSITE" id="PS50089">
    <property type="entry name" value="ZF_RING_2"/>
    <property type="match status" value="1"/>
</dbReference>
<dbReference type="GO" id="GO:0000785">
    <property type="term" value="C:chromatin"/>
    <property type="evidence" value="ECO:0007669"/>
    <property type="project" value="TreeGrafter"/>
</dbReference>
<feature type="compositionally biased region" description="Basic residues" evidence="8">
    <location>
        <begin position="1"/>
        <end position="14"/>
    </location>
</feature>
<feature type="region of interest" description="Disordered" evidence="8">
    <location>
        <begin position="964"/>
        <end position="990"/>
    </location>
</feature>
<dbReference type="AlphaFoldDB" id="A0A3L6RW01"/>
<dbReference type="CDD" id="cd02208">
    <property type="entry name" value="cupin_RmlC-like"/>
    <property type="match status" value="1"/>
</dbReference>
<comment type="similarity">
    <text evidence="2">Belongs to the JARID1 histone demethylase family.</text>
</comment>
<name>A0A3L6RW01_PANMI</name>
<evidence type="ECO:0000256" key="5">
    <source>
        <dbReference type="ARBA" id="ARBA00023163"/>
    </source>
</evidence>
<dbReference type="GO" id="GO:0008270">
    <property type="term" value="F:zinc ion binding"/>
    <property type="evidence" value="ECO:0007669"/>
    <property type="project" value="UniProtKB-KW"/>
</dbReference>
<dbReference type="InterPro" id="IPR018866">
    <property type="entry name" value="Znf-4CXXC_R1"/>
</dbReference>
<dbReference type="EMBL" id="PQIB02000007">
    <property type="protein sequence ID" value="RLN09962.1"/>
    <property type="molecule type" value="Genomic_DNA"/>
</dbReference>
<evidence type="ECO:0000256" key="3">
    <source>
        <dbReference type="ARBA" id="ARBA00022723"/>
    </source>
</evidence>
<keyword evidence="7" id="KW-0863">Zinc-finger</keyword>
<evidence type="ECO:0000256" key="7">
    <source>
        <dbReference type="PROSITE-ProRule" id="PRU00175"/>
    </source>
</evidence>
<protein>
    <submittedName>
        <fullName evidence="11">Lysine-specific demethylase JMJ25-like</fullName>
    </submittedName>
</protein>
<dbReference type="Proteomes" id="UP000275267">
    <property type="component" value="Unassembled WGS sequence"/>
</dbReference>
<dbReference type="FunFam" id="2.60.120.650:FF:000033">
    <property type="entry name" value="Transcription factor jumonji (JmjC) domain-containing protein"/>
    <property type="match status" value="1"/>
</dbReference>
<evidence type="ECO:0000256" key="4">
    <source>
        <dbReference type="ARBA" id="ARBA00023015"/>
    </source>
</evidence>
<feature type="domain" description="JmjC" evidence="10">
    <location>
        <begin position="576"/>
        <end position="927"/>
    </location>
</feature>
<evidence type="ECO:0000313" key="11">
    <source>
        <dbReference type="EMBL" id="RLN09962.1"/>
    </source>
</evidence>
<feature type="region of interest" description="Disordered" evidence="8">
    <location>
        <begin position="754"/>
        <end position="782"/>
    </location>
</feature>
<dbReference type="Pfam" id="PF02373">
    <property type="entry name" value="JmjC"/>
    <property type="match status" value="1"/>
</dbReference>
<dbReference type="GO" id="GO:0006357">
    <property type="term" value="P:regulation of transcription by RNA polymerase II"/>
    <property type="evidence" value="ECO:0007669"/>
    <property type="project" value="TreeGrafter"/>
</dbReference>
<reference evidence="12" key="1">
    <citation type="journal article" date="2019" name="Nat. Commun.">
        <title>The genome of broomcorn millet.</title>
        <authorList>
            <person name="Zou C."/>
            <person name="Miki D."/>
            <person name="Li D."/>
            <person name="Tang Q."/>
            <person name="Xiao L."/>
            <person name="Rajput S."/>
            <person name="Deng P."/>
            <person name="Jia W."/>
            <person name="Huang R."/>
            <person name="Zhang M."/>
            <person name="Sun Y."/>
            <person name="Hu J."/>
            <person name="Fu X."/>
            <person name="Schnable P.S."/>
            <person name="Li F."/>
            <person name="Zhang H."/>
            <person name="Feng B."/>
            <person name="Zhu X."/>
            <person name="Liu R."/>
            <person name="Schnable J.C."/>
            <person name="Zhu J.-K."/>
            <person name="Zhang H."/>
        </authorList>
    </citation>
    <scope>NUCLEOTIDE SEQUENCE [LARGE SCALE GENOMIC DNA]</scope>
</reference>
<dbReference type="SUPFAM" id="SSF51197">
    <property type="entry name" value="Clavaminate synthase-like"/>
    <property type="match status" value="1"/>
</dbReference>
<keyword evidence="7" id="KW-0862">Zinc</keyword>
<feature type="domain" description="RING-type" evidence="9">
    <location>
        <begin position="125"/>
        <end position="176"/>
    </location>
</feature>
<keyword evidence="6" id="KW-0539">Nucleus</keyword>
<accession>A0A3L6RW01</accession>
<dbReference type="OrthoDB" id="1667110at2759"/>
<dbReference type="GO" id="GO:0008168">
    <property type="term" value="F:methyltransferase activity"/>
    <property type="evidence" value="ECO:0007669"/>
    <property type="project" value="UniProtKB-KW"/>
</dbReference>
<feature type="compositionally biased region" description="Basic and acidic residues" evidence="8">
    <location>
        <begin position="754"/>
        <end position="772"/>
    </location>
</feature>
<evidence type="ECO:0000313" key="12">
    <source>
        <dbReference type="Proteomes" id="UP000275267"/>
    </source>
</evidence>
<dbReference type="GO" id="GO:0003712">
    <property type="term" value="F:transcription coregulator activity"/>
    <property type="evidence" value="ECO:0007669"/>
    <property type="project" value="TreeGrafter"/>
</dbReference>
<dbReference type="SMART" id="SM00558">
    <property type="entry name" value="JmjC"/>
    <property type="match status" value="1"/>
</dbReference>
<sequence>MPPKRKRGGGRGRPRKDAAAAASSGPAAKENGESKAEENMPQHQDSATKTSEENIKEEIPQASPEENGAEGIAKVSKTARKRRRDPVADPSSLGPRTLRLRQKRDVPMVEKPKKVKQMDGNSTMCHQCQRNDSGRVVRCQSCIAENRRYRYCVKCIKRWYPHLSEDDIEKNCPICRNNCNCKACLRGDTTRNKRSKKSSPIEADEWSVSEEDKIKYSVRAVHFLLPWLKELHQEQTLERSVEASIEGIDLCKVEIPLVTCKSSERIYCNNCRTSIVDFHRSCNTCSYDLCLSCCRELRQGHPRGGGVTVDNVTSLHDVGGRENLQQRISHDKCTSQEPSDVLIDSIHPSEDRTPSLRRWRVNSNGSIPCPPKELGGCGHSLLELKCLFEEKFISNLLEKANSVINNGVVLELGDTKCSCFTESSEMNDGTSRKAACRENSNDNYIYCPTAKDVQNGHLDHFQEHWLKGQPVIVRDTLALTSGLSWEPMVMWRALREKRVRQDRLSVIALECMTWCEVDINIHMFFDGYSRGAVGSEDLPVLLKLKDWPQHSSFEQRLPRHNAEFMSALPFREYTDPKSGPLNLAVKLPKGVKKPDLGPKTYIAYGVSQELGIGDSVTKIHCDMSDAVNILTHTDEIQLKAQRITAIEKKKESLNKKEENENQQVSRTDPDGPVPIALSESTMRPKSVLDVDSEEQEGSKETLVTVEAEGNLTESNLQLTNQNNDDHMEVSFSKGKTGDSFAVNGGKTMENGFSCEDKSESANDAEGKFEPTSRPRRKTNMTTSKTNNVGKIAISLEPKDDEALPSERNQPEGGALWDIFRREDVSKLHDYLMKHAEEFRHYNFEPVKKVAHPIHDQCFYLTNEHKKKLKEEYGIEPWTFEQKLGEAVFIPAGCPHQVRNLKSCIKVALDFVSPENVQECIRLTEEFRLLPKGHRVNEDKLEVKKMALHALNKAIKDITGYDCKKSSVDDEAEDEPSSSDAEETEEEEDEK</sequence>
<organism evidence="11 12">
    <name type="scientific">Panicum miliaceum</name>
    <name type="common">Proso millet</name>
    <name type="synonym">Broomcorn millet</name>
    <dbReference type="NCBI Taxonomy" id="4540"/>
    <lineage>
        <taxon>Eukaryota</taxon>
        <taxon>Viridiplantae</taxon>
        <taxon>Streptophyta</taxon>
        <taxon>Embryophyta</taxon>
        <taxon>Tracheophyta</taxon>
        <taxon>Spermatophyta</taxon>
        <taxon>Magnoliopsida</taxon>
        <taxon>Liliopsida</taxon>
        <taxon>Poales</taxon>
        <taxon>Poaceae</taxon>
        <taxon>PACMAD clade</taxon>
        <taxon>Panicoideae</taxon>
        <taxon>Panicodae</taxon>
        <taxon>Paniceae</taxon>
        <taxon>Panicinae</taxon>
        <taxon>Panicum</taxon>
        <taxon>Panicum sect. Panicum</taxon>
    </lineage>
</organism>
<feature type="compositionally biased region" description="Basic and acidic residues" evidence="8">
    <location>
        <begin position="50"/>
        <end position="59"/>
    </location>
</feature>